<reference evidence="2" key="2">
    <citation type="submission" date="2020-05" db="UniProtKB">
        <authorList>
            <consortium name="EnsemblMetazoa"/>
        </authorList>
    </citation>
    <scope>IDENTIFICATION</scope>
</reference>
<dbReference type="VEuPathDB" id="VectorBase:ASIC008795"/>
<keyword evidence="1" id="KW-0813">Transport</keyword>
<reference evidence="1 3" key="1">
    <citation type="journal article" date="2014" name="BMC Genomics">
        <title>Genome sequence of Anopheles sinensis provides insight into genetics basis of mosquito competence for malaria parasites.</title>
        <authorList>
            <person name="Zhou D."/>
            <person name="Zhang D."/>
            <person name="Ding G."/>
            <person name="Shi L."/>
            <person name="Hou Q."/>
            <person name="Ye Y."/>
            <person name="Xu Y."/>
            <person name="Zhou H."/>
            <person name="Xiong C."/>
            <person name="Li S."/>
            <person name="Yu J."/>
            <person name="Hong S."/>
            <person name="Yu X."/>
            <person name="Zou P."/>
            <person name="Chen C."/>
            <person name="Chang X."/>
            <person name="Wang W."/>
            <person name="Lv Y."/>
            <person name="Sun Y."/>
            <person name="Ma L."/>
            <person name="Shen B."/>
            <person name="Zhu C."/>
        </authorList>
    </citation>
    <scope>NUCLEOTIDE SEQUENCE [LARGE SCALE GENOMIC DNA]</scope>
</reference>
<dbReference type="AlphaFoldDB" id="A0A084VTC8"/>
<evidence type="ECO:0000313" key="1">
    <source>
        <dbReference type="EMBL" id="KFB41222.1"/>
    </source>
</evidence>
<dbReference type="EMBL" id="KE525077">
    <property type="protein sequence ID" value="KFB41222.1"/>
    <property type="molecule type" value="Genomic_DNA"/>
</dbReference>
<dbReference type="EnsemblMetazoa" id="ASIC008795-RA">
    <property type="protein sequence ID" value="ASIC008795-PA"/>
    <property type="gene ID" value="ASIC008795"/>
</dbReference>
<organism evidence="1">
    <name type="scientific">Anopheles sinensis</name>
    <name type="common">Mosquito</name>
    <dbReference type="NCBI Taxonomy" id="74873"/>
    <lineage>
        <taxon>Eukaryota</taxon>
        <taxon>Metazoa</taxon>
        <taxon>Ecdysozoa</taxon>
        <taxon>Arthropoda</taxon>
        <taxon>Hexapoda</taxon>
        <taxon>Insecta</taxon>
        <taxon>Pterygota</taxon>
        <taxon>Neoptera</taxon>
        <taxon>Endopterygota</taxon>
        <taxon>Diptera</taxon>
        <taxon>Nematocera</taxon>
        <taxon>Culicoidea</taxon>
        <taxon>Culicidae</taxon>
        <taxon>Anophelinae</taxon>
        <taxon>Anopheles</taxon>
    </lineage>
</organism>
<dbReference type="Proteomes" id="UP000030765">
    <property type="component" value="Unassembled WGS sequence"/>
</dbReference>
<keyword evidence="3" id="KW-1185">Reference proteome</keyword>
<name>A0A084VTC8_ANOSI</name>
<sequence>MRVPHPRWPEETLICVKVKAAGMLPEERFSGFRGYSCVPFAISNHVPAANRGSHDGQRLPVRFMRGGAFCIINSPSANSFNSRRGSGHALLWHRHKRWRSWQSASKGPHEAYEVEFLFVRFPAGGRAVCGRVGGFPAKVGEVAKDRNGNQRYLRVESLIGQLDVIGGTAVSAWRVCSLHPAGSPLMSFINIGHCGEGSAMHHRE</sequence>
<proteinExistence type="predicted"/>
<evidence type="ECO:0000313" key="3">
    <source>
        <dbReference type="Proteomes" id="UP000030765"/>
    </source>
</evidence>
<protein>
    <submittedName>
        <fullName evidence="1 2">Sugar transport protein</fullName>
    </submittedName>
</protein>
<keyword evidence="1" id="KW-0762">Sugar transport</keyword>
<dbReference type="EMBL" id="ATLV01016318">
    <property type="status" value="NOT_ANNOTATED_CDS"/>
    <property type="molecule type" value="Genomic_DNA"/>
</dbReference>
<accession>A0A084VTC8</accession>
<evidence type="ECO:0000313" key="2">
    <source>
        <dbReference type="EnsemblMetazoa" id="ASIC008795-PA"/>
    </source>
</evidence>
<gene>
    <name evidence="1" type="ORF">ZHAS_00008795</name>
</gene>